<proteinExistence type="predicted"/>
<name>A0A4Q7MLK9_9BACT</name>
<organism evidence="1 2">
    <name type="scientific">Pseudobacter ginsenosidimutans</name>
    <dbReference type="NCBI Taxonomy" id="661488"/>
    <lineage>
        <taxon>Bacteria</taxon>
        <taxon>Pseudomonadati</taxon>
        <taxon>Bacteroidota</taxon>
        <taxon>Chitinophagia</taxon>
        <taxon>Chitinophagales</taxon>
        <taxon>Chitinophagaceae</taxon>
        <taxon>Pseudobacter</taxon>
    </lineage>
</organism>
<comment type="caution">
    <text evidence="1">The sequence shown here is derived from an EMBL/GenBank/DDBJ whole genome shotgun (WGS) entry which is preliminary data.</text>
</comment>
<dbReference type="EMBL" id="SGXA01000003">
    <property type="protein sequence ID" value="RZS69214.1"/>
    <property type="molecule type" value="Genomic_DNA"/>
</dbReference>
<evidence type="ECO:0000313" key="2">
    <source>
        <dbReference type="Proteomes" id="UP000293874"/>
    </source>
</evidence>
<evidence type="ECO:0000313" key="1">
    <source>
        <dbReference type="EMBL" id="RZS69214.1"/>
    </source>
</evidence>
<accession>A0A4Q7MLK9</accession>
<protein>
    <submittedName>
        <fullName evidence="1">Uncharacterized protein</fullName>
    </submittedName>
</protein>
<dbReference type="AlphaFoldDB" id="A0A4Q7MLK9"/>
<sequence>MKIQKRTGVLLSLVLITVIITVCNNKPKTATPSSGLIVPVELPVIVPGFNFPEDSNTIYSWLNNPAMPDKYDSVSVYKHGWGIWAGLTAKTDQVYGGDTLLAYQTWLGVTEVQTQIVNGSKACDASAKTMRAVLSRPHQFGHHLSPIERAQLLQVQEDSVTKHAQFMVTVSYDPNAACYAIKNQILKQSVLNTYAKAGGIGAIPPFPQKAITIKPSYYIAEASDGLVRIPVWPGQPSKLEAFGPDKWNNYVYVDMSNKQQPNKPLVPVKINTTSPDSIANATVNLNDFIHFSIDEQMASHINKSDSTEGVQGKHRAKAGEVAILVCMHVATKEISNWTWQTYYWAPNPATPFAPSSNVVASLRPSQLQGAASHYAMQTAYAMVLPNQPITGGTNVGVQPLLTYNPYLEAGFHGTAPEPRADFQLPSVLLPGPQFGIQTNCMSCHAMATQSNAPGYTTDMYISMNDTALFNNQVQLDFAWSVQGNMILDAGATAAKK</sequence>
<reference evidence="1 2" key="1">
    <citation type="submission" date="2019-02" db="EMBL/GenBank/DDBJ databases">
        <title>Genomic Encyclopedia of Type Strains, Phase IV (KMG-IV): sequencing the most valuable type-strain genomes for metagenomic binning, comparative biology and taxonomic classification.</title>
        <authorList>
            <person name="Goeker M."/>
        </authorList>
    </citation>
    <scope>NUCLEOTIDE SEQUENCE [LARGE SCALE GENOMIC DNA]</scope>
    <source>
        <strain evidence="1 2">DSM 18116</strain>
    </source>
</reference>
<dbReference type="RefSeq" id="WP_130543569.1">
    <property type="nucleotide sequence ID" value="NZ_CP042431.1"/>
</dbReference>
<keyword evidence="2" id="KW-1185">Reference proteome</keyword>
<gene>
    <name evidence="1" type="ORF">EV199_5048</name>
</gene>
<dbReference type="Proteomes" id="UP000293874">
    <property type="component" value="Unassembled WGS sequence"/>
</dbReference>
<dbReference type="OrthoDB" id="280897at2"/>